<dbReference type="NCBIfam" id="TIGR00229">
    <property type="entry name" value="sensory_box"/>
    <property type="match status" value="1"/>
</dbReference>
<dbReference type="InterPro" id="IPR035965">
    <property type="entry name" value="PAS-like_dom_sf"/>
</dbReference>
<evidence type="ECO:0000256" key="3">
    <source>
        <dbReference type="ARBA" id="ARBA00022428"/>
    </source>
</evidence>
<feature type="transmembrane region" description="Helical" evidence="8">
    <location>
        <begin position="390"/>
        <end position="410"/>
    </location>
</feature>
<gene>
    <name evidence="10" type="ORF">METZ01_LOCUS85191</name>
</gene>
<evidence type="ECO:0000256" key="7">
    <source>
        <dbReference type="ARBA" id="ARBA00023136"/>
    </source>
</evidence>
<feature type="transmembrane region" description="Helical" evidence="8">
    <location>
        <begin position="279"/>
        <end position="300"/>
    </location>
</feature>
<evidence type="ECO:0000313" key="10">
    <source>
        <dbReference type="EMBL" id="SVA32337.1"/>
    </source>
</evidence>
<feature type="transmembrane region" description="Helical" evidence="8">
    <location>
        <begin position="312"/>
        <end position="332"/>
    </location>
</feature>
<feature type="transmembrane region" description="Helical" evidence="8">
    <location>
        <begin position="360"/>
        <end position="378"/>
    </location>
</feature>
<keyword evidence="3" id="KW-0474">Menaquinone biosynthesis</keyword>
<name>A0A381UY82_9ZZZZ</name>
<feature type="transmembrane region" description="Helical" evidence="8">
    <location>
        <begin position="422"/>
        <end position="444"/>
    </location>
</feature>
<evidence type="ECO:0000256" key="6">
    <source>
        <dbReference type="ARBA" id="ARBA00022989"/>
    </source>
</evidence>
<dbReference type="GO" id="GO:0042371">
    <property type="term" value="P:vitamin K biosynthetic process"/>
    <property type="evidence" value="ECO:0007669"/>
    <property type="project" value="TreeGrafter"/>
</dbReference>
<dbReference type="Pfam" id="PF13426">
    <property type="entry name" value="PAS_9"/>
    <property type="match status" value="1"/>
</dbReference>
<dbReference type="InterPro" id="IPR044878">
    <property type="entry name" value="UbiA_sf"/>
</dbReference>
<keyword evidence="6 8" id="KW-1133">Transmembrane helix</keyword>
<reference evidence="10" key="1">
    <citation type="submission" date="2018-05" db="EMBL/GenBank/DDBJ databases">
        <authorList>
            <person name="Lanie J.A."/>
            <person name="Ng W.-L."/>
            <person name="Kazmierczak K.M."/>
            <person name="Andrzejewski T.M."/>
            <person name="Davidsen T.M."/>
            <person name="Wayne K.J."/>
            <person name="Tettelin H."/>
            <person name="Glass J.I."/>
            <person name="Rusch D."/>
            <person name="Podicherti R."/>
            <person name="Tsui H.-C.T."/>
            <person name="Winkler M.E."/>
        </authorList>
    </citation>
    <scope>NUCLEOTIDE SEQUENCE</scope>
</reference>
<feature type="transmembrane region" description="Helical" evidence="8">
    <location>
        <begin position="152"/>
        <end position="172"/>
    </location>
</feature>
<evidence type="ECO:0000256" key="2">
    <source>
        <dbReference type="ARBA" id="ARBA00004863"/>
    </source>
</evidence>
<keyword evidence="4" id="KW-0808">Transferase</keyword>
<dbReference type="PANTHER" id="PTHR13929">
    <property type="entry name" value="1,4-DIHYDROXY-2-NAPHTHOATE OCTAPRENYLTRANSFERASE"/>
    <property type="match status" value="1"/>
</dbReference>
<dbReference type="GO" id="GO:0016020">
    <property type="term" value="C:membrane"/>
    <property type="evidence" value="ECO:0007669"/>
    <property type="project" value="UniProtKB-SubCell"/>
</dbReference>
<feature type="domain" description="PAS" evidence="9">
    <location>
        <begin position="1"/>
        <end position="42"/>
    </location>
</feature>
<dbReference type="GO" id="GO:0004659">
    <property type="term" value="F:prenyltransferase activity"/>
    <property type="evidence" value="ECO:0007669"/>
    <property type="project" value="InterPro"/>
</dbReference>
<evidence type="ECO:0000256" key="1">
    <source>
        <dbReference type="ARBA" id="ARBA00004141"/>
    </source>
</evidence>
<dbReference type="CDD" id="cd13962">
    <property type="entry name" value="PT_UbiA_UBIAD1"/>
    <property type="match status" value="1"/>
</dbReference>
<feature type="transmembrane region" description="Helical" evidence="8">
    <location>
        <begin position="249"/>
        <end position="267"/>
    </location>
</feature>
<feature type="transmembrane region" description="Helical" evidence="8">
    <location>
        <begin position="223"/>
        <end position="243"/>
    </location>
</feature>
<keyword evidence="7 8" id="KW-0472">Membrane</keyword>
<proteinExistence type="predicted"/>
<dbReference type="SUPFAM" id="SSF55785">
    <property type="entry name" value="PYP-like sensor domain (PAS domain)"/>
    <property type="match status" value="1"/>
</dbReference>
<accession>A0A381UY82</accession>
<organism evidence="10">
    <name type="scientific">marine metagenome</name>
    <dbReference type="NCBI Taxonomy" id="408172"/>
    <lineage>
        <taxon>unclassified sequences</taxon>
        <taxon>metagenomes</taxon>
        <taxon>ecological metagenomes</taxon>
    </lineage>
</organism>
<dbReference type="UniPathway" id="UPA00079"/>
<dbReference type="GO" id="GO:0009234">
    <property type="term" value="P:menaquinone biosynthetic process"/>
    <property type="evidence" value="ECO:0007669"/>
    <property type="project" value="UniProtKB-UniPathway"/>
</dbReference>
<evidence type="ECO:0000256" key="4">
    <source>
        <dbReference type="ARBA" id="ARBA00022679"/>
    </source>
</evidence>
<dbReference type="PROSITE" id="PS50112">
    <property type="entry name" value="PAS"/>
    <property type="match status" value="1"/>
</dbReference>
<dbReference type="Gene3D" id="1.10.357.140">
    <property type="entry name" value="UbiA prenyltransferase"/>
    <property type="match status" value="1"/>
</dbReference>
<dbReference type="Pfam" id="PF01040">
    <property type="entry name" value="UbiA"/>
    <property type="match status" value="1"/>
</dbReference>
<comment type="pathway">
    <text evidence="2">Quinol/quinone metabolism; menaquinone biosynthesis.</text>
</comment>
<keyword evidence="5 8" id="KW-0812">Transmembrane</keyword>
<evidence type="ECO:0000256" key="5">
    <source>
        <dbReference type="ARBA" id="ARBA00022692"/>
    </source>
</evidence>
<dbReference type="InterPro" id="IPR000537">
    <property type="entry name" value="UbiA_prenyltransferase"/>
</dbReference>
<dbReference type="InterPro" id="IPR026046">
    <property type="entry name" value="UBIAD1"/>
</dbReference>
<comment type="subcellular location">
    <subcellularLocation>
        <location evidence="1">Membrane</location>
        <topology evidence="1">Multi-pass membrane protein</topology>
    </subcellularLocation>
</comment>
<evidence type="ECO:0000259" key="9">
    <source>
        <dbReference type="PROSITE" id="PS50112"/>
    </source>
</evidence>
<feature type="transmembrane region" description="Helical" evidence="8">
    <location>
        <begin position="128"/>
        <end position="146"/>
    </location>
</feature>
<protein>
    <recommendedName>
        <fullName evidence="9">PAS domain-containing protein</fullName>
    </recommendedName>
</protein>
<dbReference type="Gene3D" id="3.30.450.20">
    <property type="entry name" value="PAS domain"/>
    <property type="match status" value="1"/>
</dbReference>
<dbReference type="EMBL" id="UINC01007262">
    <property type="protein sequence ID" value="SVA32337.1"/>
    <property type="molecule type" value="Genomic_DNA"/>
</dbReference>
<dbReference type="CDD" id="cd00130">
    <property type="entry name" value="PAS"/>
    <property type="match status" value="1"/>
</dbReference>
<dbReference type="PANTHER" id="PTHR13929:SF0">
    <property type="entry name" value="UBIA PRENYLTRANSFERASE DOMAIN-CONTAINING PROTEIN 1"/>
    <property type="match status" value="1"/>
</dbReference>
<sequence>MKSVITCDMEGRVLTMNNDAESIFGYSKSEIIGKKRVSIFSPGEIVIQNVGNWLATADKFGEYVGQTYFLKKDGSKINAKIRITPTFSDGKSNAQTGYCGVTEVISEDVNVPINFSTKIIKGVAITRIPFTSASIFPVLVVASYYAGIGDGLFSPLSLILAVIGVLLLHLASNVYNDYFDVKDGTDEGNNDYFQPGGASISGGSRAIELGIITLKRTKKVAKILLMASILVASLLFYNIYLLTGSVVNIQGSLFIGLFALFLGYFYTATPLRLVSRKGIGELCIFLAFGPLLTLGSGYAISIESIELFSSTFNILVLLGIPFGFLTTNILFINQFPDAKSDAITGKNHLVVTFGKKVSRWIYLLFLTLAFLSSFYLVNTLKSSEYFNENIFIAGNVLLYLFGFSIFLKLYKNYESRELVKSNINTIVLQSLFSIFYILVLNLFFI</sequence>
<dbReference type="AlphaFoldDB" id="A0A381UY82"/>
<dbReference type="InterPro" id="IPR000014">
    <property type="entry name" value="PAS"/>
</dbReference>
<evidence type="ECO:0000256" key="8">
    <source>
        <dbReference type="SAM" id="Phobius"/>
    </source>
</evidence>